<keyword evidence="2 5" id="KW-0812">Transmembrane</keyword>
<dbReference type="Pfam" id="PF12698">
    <property type="entry name" value="ABC2_membrane_3"/>
    <property type="match status" value="1"/>
</dbReference>
<dbReference type="InterPro" id="IPR011049">
    <property type="entry name" value="Serralysin-like_metalloprot_C"/>
</dbReference>
<accession>A0ABN3PW45</accession>
<dbReference type="SUPFAM" id="SSF101967">
    <property type="entry name" value="Adhesin YadA, collagen-binding domain"/>
    <property type="match status" value="1"/>
</dbReference>
<dbReference type="InterPro" id="IPR013525">
    <property type="entry name" value="ABC2_TM"/>
</dbReference>
<comment type="caution">
    <text evidence="7">The sequence shown here is derived from an EMBL/GenBank/DDBJ whole genome shotgun (WGS) entry which is preliminary data.</text>
</comment>
<comment type="subcellular location">
    <subcellularLocation>
        <location evidence="1">Membrane</location>
        <topology evidence="1">Multi-pass membrane protein</topology>
    </subcellularLocation>
</comment>
<dbReference type="NCBIfam" id="TIGR03057">
    <property type="entry name" value="xxxLxxG_by_4"/>
    <property type="match status" value="1"/>
</dbReference>
<dbReference type="Proteomes" id="UP001501509">
    <property type="component" value="Unassembled WGS sequence"/>
</dbReference>
<dbReference type="PANTHER" id="PTHR43077">
    <property type="entry name" value="TRANSPORT PERMEASE YVFS-RELATED"/>
    <property type="match status" value="1"/>
</dbReference>
<gene>
    <name evidence="7" type="ORF">GCM10010411_41740</name>
</gene>
<dbReference type="InterPro" id="IPR017501">
    <property type="entry name" value="Phage_infect_YhgE_C"/>
</dbReference>
<feature type="transmembrane region" description="Helical" evidence="5">
    <location>
        <begin position="21"/>
        <end position="40"/>
    </location>
</feature>
<protein>
    <submittedName>
        <fullName evidence="7">YhgE/Pip domain-containing protein</fullName>
    </submittedName>
</protein>
<dbReference type="NCBIfam" id="TIGR03061">
    <property type="entry name" value="pip_yhgE_Nterm"/>
    <property type="match status" value="1"/>
</dbReference>
<evidence type="ECO:0000256" key="2">
    <source>
        <dbReference type="ARBA" id="ARBA00022692"/>
    </source>
</evidence>
<sequence length="826" mass="85773">MRALRLAAYELLRFRTPIQRAGLAFLLVVPLLYGGIYLWSNWDPYGRLDRVPVAVVNDDRPVRVEGRTVDAGGDLVAQLRKEPLLGWHFTGGREAADGLKEGRYYAVITVPGDFSAKLASGATGTPRQAAMEIRLDDANNFLVGIMAKTVQSELERQVAAAAVAVYFQTAFAKLGQLHDGLDKAAGGARELDDGLGQAKDGSGQLVQGLGAAQEGTAALASGIATAKDGTGELVAGLGSAKTGSSALAEGLGKAKTGTDELVAGLGKLKAGTAELSPGAAQLSQGVHRLTTEAVPVAEGLSAALPRLANAAVALSGNAADLTGIAASLSARIAAITTSIDAWLHSIVRKYPLIGRSPQFAELRKSITRLDGTIARRLKALAAAFPVIRWEPGHTAVVKGAERADATLVSRLHRLEDKHPRLKRDPVWTAILKLADDIAARAQKIARKAARINAVTRTVAGEARTFRKKVPALRHELGKAVAGLKALDRGGAKVAAGARAVDQGAGAALAGATALDKGAAAAATGMNELDDGIGAALTGATALDQGEAELLDGANELNQGSGELLSGARALDEGNTRLKSGAHELASGLESAEGQVPVIDPDDQEPFARTLAQPVDVTTTNAHPAGKYGRGLAPFFIAIALWVFGIVAFLLLRPVSGRILASRVSAATVAFAAWLPVVFMGLLAALVLFAVLTFGLGLRPVNAGATVGLMALGVACFSAIVHVLRLAFGAVGDALALALLILQLVSCGGLYPVETLPQPFRAIHDVIPMTYLVAPLRATISGGQPSHVWRDAGILAAYLAVALVLLVVVIRAQRRWTMARLKPELEL</sequence>
<feature type="domain" description="ABC-2 type transporter transmembrane" evidence="6">
    <location>
        <begin position="603"/>
        <end position="806"/>
    </location>
</feature>
<evidence type="ECO:0000256" key="5">
    <source>
        <dbReference type="SAM" id="Phobius"/>
    </source>
</evidence>
<name>A0ABN3PW45_9ACTN</name>
<dbReference type="InterPro" id="IPR017500">
    <property type="entry name" value="Phage_infect_YhgE_N"/>
</dbReference>
<evidence type="ECO:0000256" key="4">
    <source>
        <dbReference type="ARBA" id="ARBA00023136"/>
    </source>
</evidence>
<organism evidence="7 8">
    <name type="scientific">Actinomadura fulvescens</name>
    <dbReference type="NCBI Taxonomy" id="46160"/>
    <lineage>
        <taxon>Bacteria</taxon>
        <taxon>Bacillati</taxon>
        <taxon>Actinomycetota</taxon>
        <taxon>Actinomycetes</taxon>
        <taxon>Streptosporangiales</taxon>
        <taxon>Thermomonosporaceae</taxon>
        <taxon>Actinomadura</taxon>
    </lineage>
</organism>
<evidence type="ECO:0000256" key="3">
    <source>
        <dbReference type="ARBA" id="ARBA00022989"/>
    </source>
</evidence>
<reference evidence="7 8" key="1">
    <citation type="journal article" date="2019" name="Int. J. Syst. Evol. Microbiol.">
        <title>The Global Catalogue of Microorganisms (GCM) 10K type strain sequencing project: providing services to taxonomists for standard genome sequencing and annotation.</title>
        <authorList>
            <consortium name="The Broad Institute Genomics Platform"/>
            <consortium name="The Broad Institute Genome Sequencing Center for Infectious Disease"/>
            <person name="Wu L."/>
            <person name="Ma J."/>
        </authorList>
    </citation>
    <scope>NUCLEOTIDE SEQUENCE [LARGE SCALE GENOMIC DNA]</scope>
    <source>
        <strain evidence="7 8">JCM 6833</strain>
    </source>
</reference>
<evidence type="ECO:0000256" key="1">
    <source>
        <dbReference type="ARBA" id="ARBA00004141"/>
    </source>
</evidence>
<feature type="transmembrane region" description="Helical" evidence="5">
    <location>
        <begin position="631"/>
        <end position="651"/>
    </location>
</feature>
<evidence type="ECO:0000313" key="8">
    <source>
        <dbReference type="Proteomes" id="UP001501509"/>
    </source>
</evidence>
<keyword evidence="8" id="KW-1185">Reference proteome</keyword>
<proteinExistence type="predicted"/>
<dbReference type="RefSeq" id="WP_344543237.1">
    <property type="nucleotide sequence ID" value="NZ_BAAATD010000005.1"/>
</dbReference>
<dbReference type="NCBIfam" id="TIGR03062">
    <property type="entry name" value="pip_yhgE_Cterm"/>
    <property type="match status" value="1"/>
</dbReference>
<dbReference type="PANTHER" id="PTHR43077:SF5">
    <property type="entry name" value="PHAGE INFECTION PROTEIN"/>
    <property type="match status" value="1"/>
</dbReference>
<evidence type="ECO:0000313" key="7">
    <source>
        <dbReference type="EMBL" id="GAA2603345.1"/>
    </source>
</evidence>
<feature type="transmembrane region" description="Helical" evidence="5">
    <location>
        <begin position="663"/>
        <end position="696"/>
    </location>
</feature>
<evidence type="ECO:0000259" key="6">
    <source>
        <dbReference type="Pfam" id="PF12698"/>
    </source>
</evidence>
<keyword evidence="3 5" id="KW-1133">Transmembrane helix</keyword>
<dbReference type="InterPro" id="IPR023908">
    <property type="entry name" value="xxxLxxG_rpt"/>
</dbReference>
<dbReference type="EMBL" id="BAAATD010000005">
    <property type="protein sequence ID" value="GAA2603345.1"/>
    <property type="molecule type" value="Genomic_DNA"/>
</dbReference>
<feature type="transmembrane region" description="Helical" evidence="5">
    <location>
        <begin position="702"/>
        <end position="723"/>
    </location>
</feature>
<feature type="transmembrane region" description="Helical" evidence="5">
    <location>
        <begin position="791"/>
        <end position="811"/>
    </location>
</feature>
<dbReference type="InterPro" id="IPR051328">
    <property type="entry name" value="T7SS_ABC-Transporter"/>
</dbReference>
<keyword evidence="4 5" id="KW-0472">Membrane</keyword>
<feature type="transmembrane region" description="Helical" evidence="5">
    <location>
        <begin position="730"/>
        <end position="750"/>
    </location>
</feature>